<reference evidence="1" key="1">
    <citation type="submission" date="2014-09" db="EMBL/GenBank/DDBJ databases">
        <authorList>
            <person name="Magalhaes I.L.F."/>
            <person name="Oliveira U."/>
            <person name="Santos F.R."/>
            <person name="Vidigal T.H.D.A."/>
            <person name="Brescovit A.D."/>
            <person name="Santos A.J."/>
        </authorList>
    </citation>
    <scope>NUCLEOTIDE SEQUENCE</scope>
    <source>
        <tissue evidence="1">Shoot tissue taken approximately 20 cm above the soil surface</tissue>
    </source>
</reference>
<name>A0A0A8ZL69_ARUDO</name>
<reference evidence="1" key="2">
    <citation type="journal article" date="2015" name="Data Brief">
        <title>Shoot transcriptome of the giant reed, Arundo donax.</title>
        <authorList>
            <person name="Barrero R.A."/>
            <person name="Guerrero F.D."/>
            <person name="Moolhuijzen P."/>
            <person name="Goolsby J.A."/>
            <person name="Tidwell J."/>
            <person name="Bellgard S.E."/>
            <person name="Bellgard M.I."/>
        </authorList>
    </citation>
    <scope>NUCLEOTIDE SEQUENCE</scope>
    <source>
        <tissue evidence="1">Shoot tissue taken approximately 20 cm above the soil surface</tissue>
    </source>
</reference>
<sequence>MDENKMFATTSSEVVCVSSSDIKHREVEGYRLERIKELQIYLYKALDLLYIS</sequence>
<proteinExistence type="predicted"/>
<dbReference type="EMBL" id="GBRH01257776">
    <property type="protein sequence ID" value="JAD40119.1"/>
    <property type="molecule type" value="Transcribed_RNA"/>
</dbReference>
<protein>
    <submittedName>
        <fullName evidence="1">Uncharacterized protein</fullName>
    </submittedName>
</protein>
<accession>A0A0A8ZL69</accession>
<dbReference type="AlphaFoldDB" id="A0A0A8ZL69"/>
<organism evidence="1">
    <name type="scientific">Arundo donax</name>
    <name type="common">Giant reed</name>
    <name type="synonym">Donax arundinaceus</name>
    <dbReference type="NCBI Taxonomy" id="35708"/>
    <lineage>
        <taxon>Eukaryota</taxon>
        <taxon>Viridiplantae</taxon>
        <taxon>Streptophyta</taxon>
        <taxon>Embryophyta</taxon>
        <taxon>Tracheophyta</taxon>
        <taxon>Spermatophyta</taxon>
        <taxon>Magnoliopsida</taxon>
        <taxon>Liliopsida</taxon>
        <taxon>Poales</taxon>
        <taxon>Poaceae</taxon>
        <taxon>PACMAD clade</taxon>
        <taxon>Arundinoideae</taxon>
        <taxon>Arundineae</taxon>
        <taxon>Arundo</taxon>
    </lineage>
</organism>
<evidence type="ECO:0000313" key="1">
    <source>
        <dbReference type="EMBL" id="JAD40119.1"/>
    </source>
</evidence>